<dbReference type="PANTHER" id="PTHR46436:SF1">
    <property type="entry name" value="CENTROSOMAL PROTEIN OF 76 KDA"/>
    <property type="match status" value="1"/>
</dbReference>
<accession>A0ABI7W9F5</accession>
<dbReference type="InterPro" id="IPR056289">
    <property type="entry name" value="CEP76_N"/>
</dbReference>
<keyword evidence="3" id="KW-1185">Reference proteome</keyword>
<dbReference type="PANTHER" id="PTHR46436">
    <property type="entry name" value="CENTROSOMAL PROTEIN OF 76 KDA"/>
    <property type="match status" value="1"/>
</dbReference>
<dbReference type="Pfam" id="PF24654">
    <property type="entry name" value="CEP76_N"/>
    <property type="match status" value="1"/>
</dbReference>
<proteinExistence type="predicted"/>
<dbReference type="GeneTree" id="ENSGT00390000000781"/>
<gene>
    <name evidence="2" type="primary">CEP76</name>
</gene>
<sequence>MSLPPEKASELKQLIHQQLSKMDVHGRIREILAETIREELAPDQQQLSTEDLIKALRRRGIIDDVMKELNFVTDSVDQELPSSPKQPVCFTDRQSTLLKKSTESKVSVGILNIKLEMYPPLNQTLSQEVVNTQLALERQKTAEKERLFLVYAKQWWREYLQIRPSHNSRLVKIFAQVCKLH</sequence>
<dbReference type="Ensembl" id="ENSFCTT00005011188.1">
    <property type="protein sequence ID" value="ENSFCTP00005006933.1"/>
    <property type="gene ID" value="ENSFCTG00005004172.1"/>
</dbReference>
<dbReference type="InterPro" id="IPR052299">
    <property type="entry name" value="CEP76"/>
</dbReference>
<feature type="domain" description="CEP76 N-terminal" evidence="1">
    <location>
        <begin position="10"/>
        <end position="69"/>
    </location>
</feature>
<evidence type="ECO:0000313" key="3">
    <source>
        <dbReference type="Proteomes" id="UP000823872"/>
    </source>
</evidence>
<reference evidence="2" key="2">
    <citation type="submission" date="2025-08" db="UniProtKB">
        <authorList>
            <consortium name="Ensembl"/>
        </authorList>
    </citation>
    <scope>IDENTIFICATION</scope>
    <source>
        <strain evidence="2">breed Abyssinian</strain>
    </source>
</reference>
<reference evidence="2" key="3">
    <citation type="submission" date="2025-09" db="UniProtKB">
        <authorList>
            <consortium name="Ensembl"/>
        </authorList>
    </citation>
    <scope>IDENTIFICATION</scope>
    <source>
        <strain evidence="2">breed Abyssinian</strain>
    </source>
</reference>
<dbReference type="Proteomes" id="UP000823872">
    <property type="component" value="Chromosome D3"/>
</dbReference>
<protein>
    <recommendedName>
        <fullName evidence="1">CEP76 N-terminal domain-containing protein</fullName>
    </recommendedName>
</protein>
<evidence type="ECO:0000259" key="1">
    <source>
        <dbReference type="Pfam" id="PF24654"/>
    </source>
</evidence>
<evidence type="ECO:0000313" key="2">
    <source>
        <dbReference type="Ensembl" id="ENSFCTP00005006933.1"/>
    </source>
</evidence>
<reference evidence="2 3" key="1">
    <citation type="submission" date="2021-02" db="EMBL/GenBank/DDBJ databases">
        <title>Safari Cat Assemblies.</title>
        <authorList>
            <person name="Bredemeyer K.R."/>
            <person name="Murphy W.J."/>
        </authorList>
    </citation>
    <scope>NUCLEOTIDE SEQUENCE [LARGE SCALE GENOMIC DNA]</scope>
</reference>
<organism evidence="2 3">
    <name type="scientific">Felis catus</name>
    <name type="common">Cat</name>
    <name type="synonym">Felis silvestris catus</name>
    <dbReference type="NCBI Taxonomy" id="9685"/>
    <lineage>
        <taxon>Eukaryota</taxon>
        <taxon>Metazoa</taxon>
        <taxon>Chordata</taxon>
        <taxon>Craniata</taxon>
        <taxon>Vertebrata</taxon>
        <taxon>Euteleostomi</taxon>
        <taxon>Mammalia</taxon>
        <taxon>Eutheria</taxon>
        <taxon>Laurasiatheria</taxon>
        <taxon>Carnivora</taxon>
        <taxon>Feliformia</taxon>
        <taxon>Felidae</taxon>
        <taxon>Felinae</taxon>
        <taxon>Felis</taxon>
    </lineage>
</organism>
<name>A0ABI7W9F5_FELCA</name>